<dbReference type="InterPro" id="IPR042119">
    <property type="entry name" value="QueA_dom2"/>
</dbReference>
<dbReference type="Gene3D" id="2.40.10.240">
    <property type="entry name" value="QueA-like"/>
    <property type="match status" value="1"/>
</dbReference>
<dbReference type="OrthoDB" id="9805933at2"/>
<comment type="catalytic activity">
    <reaction evidence="5">
        <text>7-aminomethyl-7-carbaguanosine(34) in tRNA + S-adenosyl-L-methionine = epoxyqueuosine(34) in tRNA + adenine + L-methionine + 2 H(+)</text>
        <dbReference type="Rhea" id="RHEA:32155"/>
        <dbReference type="Rhea" id="RHEA-COMP:10342"/>
        <dbReference type="Rhea" id="RHEA-COMP:18582"/>
        <dbReference type="ChEBI" id="CHEBI:15378"/>
        <dbReference type="ChEBI" id="CHEBI:16708"/>
        <dbReference type="ChEBI" id="CHEBI:57844"/>
        <dbReference type="ChEBI" id="CHEBI:59789"/>
        <dbReference type="ChEBI" id="CHEBI:82833"/>
        <dbReference type="ChEBI" id="CHEBI:194443"/>
        <dbReference type="EC" id="2.4.99.17"/>
    </reaction>
</comment>
<dbReference type="GO" id="GO:0051075">
    <property type="term" value="F:S-adenosylmethionine:tRNA ribosyltransferase-isomerase activity"/>
    <property type="evidence" value="ECO:0007669"/>
    <property type="project" value="UniProtKB-EC"/>
</dbReference>
<evidence type="ECO:0000256" key="5">
    <source>
        <dbReference type="HAMAP-Rule" id="MF_00113"/>
    </source>
</evidence>
<dbReference type="InterPro" id="IPR042118">
    <property type="entry name" value="QueA_dom1"/>
</dbReference>
<evidence type="ECO:0000256" key="3">
    <source>
        <dbReference type="ARBA" id="ARBA00022691"/>
    </source>
</evidence>
<dbReference type="SUPFAM" id="SSF111337">
    <property type="entry name" value="QueA-like"/>
    <property type="match status" value="1"/>
</dbReference>
<gene>
    <name evidence="5" type="primary">queA</name>
    <name evidence="6" type="ORF">JCM21142_3938</name>
</gene>
<dbReference type="Pfam" id="PF02547">
    <property type="entry name" value="Queuosine_synth"/>
    <property type="match status" value="1"/>
</dbReference>
<keyword evidence="6" id="KW-0413">Isomerase</keyword>
<comment type="similarity">
    <text evidence="5">Belongs to the QueA family.</text>
</comment>
<keyword evidence="2 5" id="KW-0808">Transferase</keyword>
<evidence type="ECO:0000256" key="1">
    <source>
        <dbReference type="ARBA" id="ARBA00022490"/>
    </source>
</evidence>
<organism evidence="6 7">
    <name type="scientific">Saccharicrinis fermentans DSM 9555 = JCM 21142</name>
    <dbReference type="NCBI Taxonomy" id="869213"/>
    <lineage>
        <taxon>Bacteria</taxon>
        <taxon>Pseudomonadati</taxon>
        <taxon>Bacteroidota</taxon>
        <taxon>Bacteroidia</taxon>
        <taxon>Marinilabiliales</taxon>
        <taxon>Marinilabiliaceae</taxon>
        <taxon>Saccharicrinis</taxon>
    </lineage>
</organism>
<dbReference type="AlphaFoldDB" id="W7YIC6"/>
<sequence length="409" mass="47039">MNTQAIRIEDYTYELPENKIAKYPLQNRSDSKLLVFNQNIREYSFNDISSLLPPNSLLLFNNTKVIQARLNFQKQTGANIEIFCLEPVEPSDIAMIFQAKEKATWKCIVGNSKKWKEGSLSRDIYVNGTEVHLSISREKNMEDTQLIQFCWNSKDVSFGDLLDAIGNIPIPPYLNRKSEAIDTFRYQTVYSNHKGSVAAPTAGLHFTDEILAQIRKNNIHTAPVTLHVGAGTFKPVKSALIGEHEMHIEHFFVDMPTLDLILKYEEDITSVGTTTVRTLESLYWLGVKLLENKNELYVNQWDAYHLPQHYNLQEAIGRLKQYLIDEKRNILESHTGILIAPGYDFKVVNRLITNFHQPNSTLLLLVSAFTKGDNWKRIYDYALTHDFRFLSYGDSSLLYRGEESTQSKY</sequence>
<dbReference type="PANTHER" id="PTHR30307:SF0">
    <property type="entry name" value="S-ADENOSYLMETHIONINE:TRNA RIBOSYLTRANSFERASE-ISOMERASE"/>
    <property type="match status" value="1"/>
</dbReference>
<dbReference type="EC" id="2.4.99.17" evidence="5"/>
<dbReference type="InterPro" id="IPR003699">
    <property type="entry name" value="QueA"/>
</dbReference>
<dbReference type="UniPathway" id="UPA00392"/>
<keyword evidence="7" id="KW-1185">Reference proteome</keyword>
<evidence type="ECO:0000313" key="7">
    <source>
        <dbReference type="Proteomes" id="UP000019402"/>
    </source>
</evidence>
<reference evidence="6 7" key="1">
    <citation type="journal article" date="2014" name="Genome Announc.">
        <title>Draft Genome Sequence of Cytophaga fermentans JCM 21142T, a Facultative Anaerobe Isolated from Marine Mud.</title>
        <authorList>
            <person name="Starns D."/>
            <person name="Oshima K."/>
            <person name="Suda W."/>
            <person name="Iino T."/>
            <person name="Yuki M."/>
            <person name="Inoue J."/>
            <person name="Kitamura K."/>
            <person name="Iida T."/>
            <person name="Darby A."/>
            <person name="Hattori M."/>
            <person name="Ohkuma M."/>
        </authorList>
    </citation>
    <scope>NUCLEOTIDE SEQUENCE [LARGE SCALE GENOMIC DNA]</scope>
    <source>
        <strain evidence="6 7">JCM 21142</strain>
    </source>
</reference>
<keyword evidence="3 5" id="KW-0949">S-adenosyl-L-methionine</keyword>
<dbReference type="InterPro" id="IPR036100">
    <property type="entry name" value="QueA_sf"/>
</dbReference>
<evidence type="ECO:0000256" key="2">
    <source>
        <dbReference type="ARBA" id="ARBA00022679"/>
    </source>
</evidence>
<dbReference type="GO" id="GO:0008616">
    <property type="term" value="P:tRNA queuosine(34) biosynthetic process"/>
    <property type="evidence" value="ECO:0007669"/>
    <property type="project" value="UniProtKB-UniRule"/>
</dbReference>
<evidence type="ECO:0000256" key="4">
    <source>
        <dbReference type="ARBA" id="ARBA00022785"/>
    </source>
</evidence>
<evidence type="ECO:0000313" key="6">
    <source>
        <dbReference type="EMBL" id="GAF02304.1"/>
    </source>
</evidence>
<dbReference type="STRING" id="869213.GCA_000517085_01183"/>
<dbReference type="Proteomes" id="UP000019402">
    <property type="component" value="Unassembled WGS sequence"/>
</dbReference>
<comment type="caution">
    <text evidence="6">The sequence shown here is derived from an EMBL/GenBank/DDBJ whole genome shotgun (WGS) entry which is preliminary data.</text>
</comment>
<dbReference type="eggNOG" id="COG0809">
    <property type="taxonomic scope" value="Bacteria"/>
</dbReference>
<accession>W7YIC6</accession>
<proteinExistence type="inferred from homology"/>
<dbReference type="EMBL" id="BAMD01000008">
    <property type="protein sequence ID" value="GAF02304.1"/>
    <property type="molecule type" value="Genomic_DNA"/>
</dbReference>
<dbReference type="PANTHER" id="PTHR30307">
    <property type="entry name" value="S-ADENOSYLMETHIONINE:TRNA RIBOSYLTRANSFERASE-ISOMERASE"/>
    <property type="match status" value="1"/>
</dbReference>
<protein>
    <recommendedName>
        <fullName evidence="5">S-adenosylmethionine:tRNA ribosyltransferase-isomerase</fullName>
        <ecNumber evidence="5">2.4.99.17</ecNumber>
    </recommendedName>
    <alternativeName>
        <fullName evidence="5">Queuosine biosynthesis protein QueA</fullName>
    </alternativeName>
</protein>
<comment type="function">
    <text evidence="5">Transfers and isomerizes the ribose moiety from AdoMet to the 7-aminomethyl group of 7-deazaguanine (preQ1-tRNA) to give epoxyqueuosine (oQ-tRNA).</text>
</comment>
<comment type="pathway">
    <text evidence="5">tRNA modification; tRNA-queuosine biosynthesis.</text>
</comment>
<comment type="subunit">
    <text evidence="5">Monomer.</text>
</comment>
<dbReference type="HAMAP" id="MF_00113">
    <property type="entry name" value="QueA"/>
    <property type="match status" value="1"/>
</dbReference>
<name>W7YIC6_9BACT</name>
<comment type="subcellular location">
    <subcellularLocation>
        <location evidence="5">Cytoplasm</location>
    </subcellularLocation>
</comment>
<dbReference type="GO" id="GO:0005737">
    <property type="term" value="C:cytoplasm"/>
    <property type="evidence" value="ECO:0007669"/>
    <property type="project" value="UniProtKB-SubCell"/>
</dbReference>
<keyword evidence="4 5" id="KW-0671">Queuosine biosynthesis</keyword>
<keyword evidence="1 5" id="KW-0963">Cytoplasm</keyword>
<dbReference type="Gene3D" id="3.40.1780.10">
    <property type="entry name" value="QueA-like"/>
    <property type="match status" value="1"/>
</dbReference>